<evidence type="ECO:0000313" key="1">
    <source>
        <dbReference type="EMBL" id="SES01538.1"/>
    </source>
</evidence>
<evidence type="ECO:0008006" key="3">
    <source>
        <dbReference type="Google" id="ProtNLM"/>
    </source>
</evidence>
<sequence length="155" mass="17554">MKKINLLFLCYASIFCACKQERPKTEDLSEKLKGSWQLLSATTTEKGKQTITDFTKDQSMIKIINDSHFSFLRHSLSKQAGTGEGFDAGGGRYSIKGDAYTEFLDFYKDKNWEGKTFAFKVSFAGDTLIQTGIEKVPEAGVDHVITEKYLRIREK</sequence>
<dbReference type="Gene3D" id="2.40.128.490">
    <property type="entry name" value="Uncharacterised protein PF14869, DUF4488"/>
    <property type="match status" value="1"/>
</dbReference>
<dbReference type="AlphaFoldDB" id="A0A1H9TX06"/>
<dbReference type="PROSITE" id="PS51257">
    <property type="entry name" value="PROKAR_LIPOPROTEIN"/>
    <property type="match status" value="1"/>
</dbReference>
<dbReference type="Proteomes" id="UP000199572">
    <property type="component" value="Unassembled WGS sequence"/>
</dbReference>
<name>A0A1H9TX06_9SPHI</name>
<dbReference type="OrthoDB" id="1493972at2"/>
<proteinExistence type="predicted"/>
<evidence type="ECO:0000313" key="2">
    <source>
        <dbReference type="Proteomes" id="UP000199572"/>
    </source>
</evidence>
<dbReference type="STRING" id="390241.SAMN04488023_12523"/>
<gene>
    <name evidence="1" type="ORF">SAMN04488023_12523</name>
</gene>
<dbReference type="RefSeq" id="WP_090886651.1">
    <property type="nucleotide sequence ID" value="NZ_FOGG01000025.1"/>
</dbReference>
<organism evidence="1 2">
    <name type="scientific">Pedobacter rhizosphaerae</name>
    <dbReference type="NCBI Taxonomy" id="390241"/>
    <lineage>
        <taxon>Bacteria</taxon>
        <taxon>Pseudomonadati</taxon>
        <taxon>Bacteroidota</taxon>
        <taxon>Sphingobacteriia</taxon>
        <taxon>Sphingobacteriales</taxon>
        <taxon>Sphingobacteriaceae</taxon>
        <taxon>Pedobacter</taxon>
    </lineage>
</organism>
<reference evidence="1 2" key="1">
    <citation type="submission" date="2016-10" db="EMBL/GenBank/DDBJ databases">
        <authorList>
            <person name="de Groot N.N."/>
        </authorList>
    </citation>
    <scope>NUCLEOTIDE SEQUENCE [LARGE SCALE GENOMIC DNA]</scope>
    <source>
        <strain evidence="1 2">DSM 18610</strain>
    </source>
</reference>
<protein>
    <recommendedName>
        <fullName evidence="3">Lipocalin-like domain-containing protein</fullName>
    </recommendedName>
</protein>
<dbReference type="EMBL" id="FOGG01000025">
    <property type="protein sequence ID" value="SES01538.1"/>
    <property type="molecule type" value="Genomic_DNA"/>
</dbReference>
<accession>A0A1H9TX06</accession>
<keyword evidence="2" id="KW-1185">Reference proteome</keyword>